<dbReference type="RefSeq" id="WP_109403828.1">
    <property type="nucleotide sequence ID" value="NZ_QFFG01000001.1"/>
</dbReference>
<proteinExistence type="predicted"/>
<dbReference type="EMBL" id="QFFG01000001">
    <property type="protein sequence ID" value="PWG06921.1"/>
    <property type="molecule type" value="Genomic_DNA"/>
</dbReference>
<evidence type="ECO:0000313" key="1">
    <source>
        <dbReference type="EMBL" id="PWG06921.1"/>
    </source>
</evidence>
<reference evidence="1 2" key="1">
    <citation type="submission" date="2018-05" db="EMBL/GenBank/DDBJ databases">
        <title>Polaribacter aquimarinus sp. nov., isolated from sediment in a sediment of sea.</title>
        <authorList>
            <person name="Lu D."/>
        </authorList>
    </citation>
    <scope>NUCLEOTIDE SEQUENCE [LARGE SCALE GENOMIC DNA]</scope>
    <source>
        <strain evidence="1 2">ZY113</strain>
    </source>
</reference>
<organism evidence="1 2">
    <name type="scientific">Polaribacter aquimarinus</name>
    <dbReference type="NCBI Taxonomy" id="2100726"/>
    <lineage>
        <taxon>Bacteria</taxon>
        <taxon>Pseudomonadati</taxon>
        <taxon>Bacteroidota</taxon>
        <taxon>Flavobacteriia</taxon>
        <taxon>Flavobacteriales</taxon>
        <taxon>Flavobacteriaceae</taxon>
    </lineage>
</organism>
<sequence length="126" mass="14528">MKKTYDIKLSGVKIGTTDFEFADTPMGVVFGIVNFENINSPYELIKEHCIKNGVGINDDYPEDKFINTMLIPELKVFDNEQNELKGWGAYFIGMDNDGFEIQFGGITSDLMKSEFKHHYDEYYKTE</sequence>
<name>A0A2U2JF84_9FLAO</name>
<evidence type="ECO:0000313" key="2">
    <source>
        <dbReference type="Proteomes" id="UP000245670"/>
    </source>
</evidence>
<dbReference type="AlphaFoldDB" id="A0A2U2JF84"/>
<comment type="caution">
    <text evidence="1">The sequence shown here is derived from an EMBL/GenBank/DDBJ whole genome shotgun (WGS) entry which is preliminary data.</text>
</comment>
<accession>A0A2U2JF84</accession>
<dbReference type="OrthoDB" id="8079725at2"/>
<keyword evidence="2" id="KW-1185">Reference proteome</keyword>
<protein>
    <submittedName>
        <fullName evidence="1">Uncharacterized protein</fullName>
    </submittedName>
</protein>
<gene>
    <name evidence="1" type="ORF">DIS07_03525</name>
</gene>
<dbReference type="Proteomes" id="UP000245670">
    <property type="component" value="Unassembled WGS sequence"/>
</dbReference>